<dbReference type="AlphaFoldDB" id="A0AB38PEH6"/>
<feature type="coiled-coil region" evidence="1">
    <location>
        <begin position="180"/>
        <end position="237"/>
    </location>
</feature>
<gene>
    <name evidence="3" type="ORF">FNL11_03480</name>
</gene>
<feature type="transmembrane region" description="Helical" evidence="2">
    <location>
        <begin position="141"/>
        <end position="164"/>
    </location>
</feature>
<dbReference type="RefSeq" id="WP_142837025.1">
    <property type="nucleotide sequence ID" value="NZ_JBOIPU010000002.1"/>
</dbReference>
<keyword evidence="2" id="KW-0472">Membrane</keyword>
<protein>
    <submittedName>
        <fullName evidence="3">Uncharacterized protein</fullName>
    </submittedName>
</protein>
<evidence type="ECO:0000313" key="3">
    <source>
        <dbReference type="EMBL" id="TRL78650.1"/>
    </source>
</evidence>
<comment type="caution">
    <text evidence="3">The sequence shown here is derived from an EMBL/GenBank/DDBJ whole genome shotgun (WGS) entry which is preliminary data.</text>
</comment>
<keyword evidence="2" id="KW-0812">Transmembrane</keyword>
<organism evidence="3 4">
    <name type="scientific">Staphylococcus haemolyticus</name>
    <dbReference type="NCBI Taxonomy" id="1283"/>
    <lineage>
        <taxon>Bacteria</taxon>
        <taxon>Bacillati</taxon>
        <taxon>Bacillota</taxon>
        <taxon>Bacilli</taxon>
        <taxon>Bacillales</taxon>
        <taxon>Staphylococcaceae</taxon>
        <taxon>Staphylococcus</taxon>
    </lineage>
</organism>
<proteinExistence type="predicted"/>
<evidence type="ECO:0000256" key="1">
    <source>
        <dbReference type="SAM" id="Coils"/>
    </source>
</evidence>
<name>A0AB38PEH6_STAHA</name>
<keyword evidence="1" id="KW-0175">Coiled coil</keyword>
<dbReference type="EMBL" id="VJMP01000002">
    <property type="protein sequence ID" value="TRL78650.1"/>
    <property type="molecule type" value="Genomic_DNA"/>
</dbReference>
<keyword evidence="2" id="KW-1133">Transmembrane helix</keyword>
<evidence type="ECO:0000256" key="2">
    <source>
        <dbReference type="SAM" id="Phobius"/>
    </source>
</evidence>
<accession>A0AB38PEH6</accession>
<dbReference type="Proteomes" id="UP000316594">
    <property type="component" value="Unassembled WGS sequence"/>
</dbReference>
<reference evidence="3 4" key="1">
    <citation type="submission" date="2019-07" db="EMBL/GenBank/DDBJ databases">
        <title>Genome Sequencing and Assembly of Staphylococcus haemolyticus SDA2.</title>
        <authorList>
            <person name="Emmons C.B."/>
            <person name="Park C."/>
            <person name="Sevigny J.L."/>
            <person name="Andam C."/>
        </authorList>
    </citation>
    <scope>NUCLEOTIDE SEQUENCE [LARGE SCALE GENOMIC DNA]</scope>
    <source>
        <strain evidence="3 4">SDA2</strain>
    </source>
</reference>
<sequence length="357" mass="42611">MSKKDLDKQFKKINENFEETKLSISSEIDNSMKKIKKNTNVEITKLKAKLFKLVEDAHINKWDHDKLNDEVKIISKNYKKMLQKIYESELSELNTRINEYYTQMNEQIKINSKFGDFTDGFVDTEELLKKISFDIKEITKLILNVLGTIVSTLNAIPLMVVGIVSTLGSKLFKWSKVDKYNRQNTNIRNAQHKIDNNINEVYEDINRKLYVKQKELNQQIEKQNKILDKNIKKIRQLSFNMTNQIQYLNKLKVKISQNLINLIEEKEVEFAYISFGLKSLFVIGDAYIDKKIYKLKFIESHKSVDEFFTKYNRNIRNEVLYLKYNQEFQKRAITEFINYIRLKYDNDKIKKVQKEFR</sequence>
<evidence type="ECO:0000313" key="4">
    <source>
        <dbReference type="Proteomes" id="UP000316594"/>
    </source>
</evidence>